<organism evidence="2 3">
    <name type="scientific">Dokdonella soli</name>
    <dbReference type="NCBI Taxonomy" id="529810"/>
    <lineage>
        <taxon>Bacteria</taxon>
        <taxon>Pseudomonadati</taxon>
        <taxon>Pseudomonadota</taxon>
        <taxon>Gammaproteobacteria</taxon>
        <taxon>Lysobacterales</taxon>
        <taxon>Rhodanobacteraceae</taxon>
        <taxon>Dokdonella</taxon>
    </lineage>
</organism>
<evidence type="ECO:0000313" key="2">
    <source>
        <dbReference type="EMBL" id="GAA0719733.1"/>
    </source>
</evidence>
<feature type="compositionally biased region" description="Basic and acidic residues" evidence="1">
    <location>
        <begin position="111"/>
        <end position="120"/>
    </location>
</feature>
<evidence type="ECO:0000256" key="1">
    <source>
        <dbReference type="SAM" id="MobiDB-lite"/>
    </source>
</evidence>
<feature type="region of interest" description="Disordered" evidence="1">
    <location>
        <begin position="97"/>
        <end position="120"/>
    </location>
</feature>
<name>A0ABN1IRJ4_9GAMM</name>
<gene>
    <name evidence="2" type="ORF">GCM10009105_28490</name>
</gene>
<reference evidence="2 3" key="1">
    <citation type="journal article" date="2019" name="Int. J. Syst. Evol. Microbiol.">
        <title>The Global Catalogue of Microorganisms (GCM) 10K type strain sequencing project: providing services to taxonomists for standard genome sequencing and annotation.</title>
        <authorList>
            <consortium name="The Broad Institute Genomics Platform"/>
            <consortium name="The Broad Institute Genome Sequencing Center for Infectious Disease"/>
            <person name="Wu L."/>
            <person name="Ma J."/>
        </authorList>
    </citation>
    <scope>NUCLEOTIDE SEQUENCE [LARGE SCALE GENOMIC DNA]</scope>
    <source>
        <strain evidence="2 3">JCM 15421</strain>
    </source>
</reference>
<proteinExistence type="predicted"/>
<sequence length="120" mass="13223">MTYDIGIGRCAEVSEDTVVVKLESVMVKRLSPDQPWQRSGTSLLRLNRNLCSSTRPPEQDRELYIDRAALSKRSMAALDIAGNGATISVDLRALLNDLDPQPSAGPQSKSRPGDRKQSKR</sequence>
<keyword evidence="3" id="KW-1185">Reference proteome</keyword>
<dbReference type="Proteomes" id="UP001501523">
    <property type="component" value="Unassembled WGS sequence"/>
</dbReference>
<accession>A0ABN1IRJ4</accession>
<dbReference type="RefSeq" id="WP_343792297.1">
    <property type="nucleotide sequence ID" value="NZ_BAAAEU010000024.1"/>
</dbReference>
<comment type="caution">
    <text evidence="2">The sequence shown here is derived from an EMBL/GenBank/DDBJ whole genome shotgun (WGS) entry which is preliminary data.</text>
</comment>
<protein>
    <submittedName>
        <fullName evidence="2">Uncharacterized protein</fullName>
    </submittedName>
</protein>
<evidence type="ECO:0000313" key="3">
    <source>
        <dbReference type="Proteomes" id="UP001501523"/>
    </source>
</evidence>
<dbReference type="EMBL" id="BAAAEU010000024">
    <property type="protein sequence ID" value="GAA0719733.1"/>
    <property type="molecule type" value="Genomic_DNA"/>
</dbReference>